<evidence type="ECO:0000313" key="7">
    <source>
        <dbReference type="Proteomes" id="UP001302573"/>
    </source>
</evidence>
<evidence type="ECO:0000256" key="1">
    <source>
        <dbReference type="ARBA" id="ARBA00023015"/>
    </source>
</evidence>
<dbReference type="InterPro" id="IPR000792">
    <property type="entry name" value="Tscrpt_reg_LuxR_C"/>
</dbReference>
<keyword evidence="4" id="KW-1133">Transmembrane helix</keyword>
<protein>
    <submittedName>
        <fullName evidence="6">Helix-turn-helix transcriptional regulator</fullName>
    </submittedName>
</protein>
<dbReference type="CDD" id="cd06170">
    <property type="entry name" value="LuxR_C_like"/>
    <property type="match status" value="1"/>
</dbReference>
<keyword evidence="4" id="KW-0812">Transmembrane</keyword>
<keyword evidence="3" id="KW-0804">Transcription</keyword>
<reference evidence="6 7" key="1">
    <citation type="submission" date="2023-12" db="EMBL/GenBank/DDBJ databases">
        <title>Pseudomonas machongensis sp. nov., isolated from wilted pepper plants (Capsicum annuum).</title>
        <authorList>
            <person name="Qiu M."/>
            <person name="Li Y."/>
            <person name="Liu Q."/>
            <person name="Zhang X."/>
            <person name="Huang Y."/>
            <person name="Guo R."/>
            <person name="Hu M."/>
            <person name="Zhou J."/>
            <person name="Zhou X."/>
        </authorList>
    </citation>
    <scope>NUCLEOTIDE SEQUENCE [LARGE SCALE GENOMIC DNA]</scope>
    <source>
        <strain evidence="6 7">MH2</strain>
    </source>
</reference>
<dbReference type="PANTHER" id="PTHR44688:SF16">
    <property type="entry name" value="DNA-BINDING TRANSCRIPTIONAL ACTIVATOR DEVR_DOSR"/>
    <property type="match status" value="1"/>
</dbReference>
<dbReference type="Pfam" id="PF00196">
    <property type="entry name" value="GerE"/>
    <property type="match status" value="1"/>
</dbReference>
<dbReference type="Gene3D" id="1.10.10.10">
    <property type="entry name" value="Winged helix-like DNA-binding domain superfamily/Winged helix DNA-binding domain"/>
    <property type="match status" value="1"/>
</dbReference>
<dbReference type="InterPro" id="IPR016032">
    <property type="entry name" value="Sig_transdc_resp-reg_C-effctor"/>
</dbReference>
<organism evidence="6 7">
    <name type="scientific">Pseudomonas machongensis</name>
    <dbReference type="NCBI Taxonomy" id="3110229"/>
    <lineage>
        <taxon>Bacteria</taxon>
        <taxon>Pseudomonadati</taxon>
        <taxon>Pseudomonadota</taxon>
        <taxon>Gammaproteobacteria</taxon>
        <taxon>Pseudomonadales</taxon>
        <taxon>Pseudomonadaceae</taxon>
        <taxon>Pseudomonas</taxon>
    </lineage>
</organism>
<accession>A0ABU5VCS2</accession>
<dbReference type="SMART" id="SM00421">
    <property type="entry name" value="HTH_LUXR"/>
    <property type="match status" value="1"/>
</dbReference>
<feature type="transmembrane region" description="Helical" evidence="4">
    <location>
        <begin position="76"/>
        <end position="95"/>
    </location>
</feature>
<keyword evidence="1" id="KW-0805">Transcription regulation</keyword>
<evidence type="ECO:0000256" key="3">
    <source>
        <dbReference type="ARBA" id="ARBA00023163"/>
    </source>
</evidence>
<dbReference type="InterPro" id="IPR036388">
    <property type="entry name" value="WH-like_DNA-bd_sf"/>
</dbReference>
<gene>
    <name evidence="6" type="ORF">VA602_04100</name>
</gene>
<dbReference type="SUPFAM" id="SSF46894">
    <property type="entry name" value="C-terminal effector domain of the bipartite response regulators"/>
    <property type="match status" value="1"/>
</dbReference>
<evidence type="ECO:0000256" key="2">
    <source>
        <dbReference type="ARBA" id="ARBA00023125"/>
    </source>
</evidence>
<name>A0ABU5VCS2_9PSED</name>
<proteinExistence type="predicted"/>
<dbReference type="RefSeq" id="WP_323452555.1">
    <property type="nucleotide sequence ID" value="NZ_JAYFUI010000054.1"/>
</dbReference>
<dbReference type="PANTHER" id="PTHR44688">
    <property type="entry name" value="DNA-BINDING TRANSCRIPTIONAL ACTIVATOR DEVR_DOSR"/>
    <property type="match status" value="1"/>
</dbReference>
<dbReference type="EMBL" id="JAYFUI010000054">
    <property type="protein sequence ID" value="MEA5670514.1"/>
    <property type="molecule type" value="Genomic_DNA"/>
</dbReference>
<dbReference type="PROSITE" id="PS50043">
    <property type="entry name" value="HTH_LUXR_2"/>
    <property type="match status" value="1"/>
</dbReference>
<keyword evidence="7" id="KW-1185">Reference proteome</keyword>
<sequence length="127" mass="14070">MDTITSGSWMGHLGRGLAPRELECVLDVAQGMTSKQIARHFGISEGGVEKRIAAAMFKLDVPRRAALVAEAMRRNIISPMCFLLAALVATHAAIGDSDPMRRDRRVPERRIAQVRVLRKAESFDYHA</sequence>
<dbReference type="Proteomes" id="UP001302573">
    <property type="component" value="Unassembled WGS sequence"/>
</dbReference>
<feature type="domain" description="HTH luxR-type" evidence="5">
    <location>
        <begin position="10"/>
        <end position="75"/>
    </location>
</feature>
<comment type="caution">
    <text evidence="6">The sequence shown here is derived from an EMBL/GenBank/DDBJ whole genome shotgun (WGS) entry which is preliminary data.</text>
</comment>
<keyword evidence="4" id="KW-0472">Membrane</keyword>
<keyword evidence="2" id="KW-0238">DNA-binding</keyword>
<evidence type="ECO:0000256" key="4">
    <source>
        <dbReference type="SAM" id="Phobius"/>
    </source>
</evidence>
<evidence type="ECO:0000313" key="6">
    <source>
        <dbReference type="EMBL" id="MEA5670514.1"/>
    </source>
</evidence>
<evidence type="ECO:0000259" key="5">
    <source>
        <dbReference type="PROSITE" id="PS50043"/>
    </source>
</evidence>